<dbReference type="PANTHER" id="PTHR46233">
    <property type="entry name" value="HYDROXYACYLGLUTATHIONE HYDROLASE GLOC"/>
    <property type="match status" value="1"/>
</dbReference>
<dbReference type="PANTHER" id="PTHR46233:SF3">
    <property type="entry name" value="HYDROXYACYLGLUTATHIONE HYDROLASE GLOC"/>
    <property type="match status" value="1"/>
</dbReference>
<dbReference type="InterPro" id="IPR036866">
    <property type="entry name" value="RibonucZ/Hydroxyglut_hydro"/>
</dbReference>
<evidence type="ECO:0000256" key="4">
    <source>
        <dbReference type="ARBA" id="ARBA00022833"/>
    </source>
</evidence>
<proteinExistence type="predicted"/>
<gene>
    <name evidence="6" type="ORF">LVJ94_28475</name>
</gene>
<keyword evidence="3" id="KW-0378">Hydrolase</keyword>
<evidence type="ECO:0000256" key="2">
    <source>
        <dbReference type="ARBA" id="ARBA00022723"/>
    </source>
</evidence>
<dbReference type="EMBL" id="CP089983">
    <property type="protein sequence ID" value="WXB00845.1"/>
    <property type="molecule type" value="Genomic_DNA"/>
</dbReference>
<evidence type="ECO:0000313" key="7">
    <source>
        <dbReference type="Proteomes" id="UP001374803"/>
    </source>
</evidence>
<dbReference type="SUPFAM" id="SSF56281">
    <property type="entry name" value="Metallo-hydrolase/oxidoreductase"/>
    <property type="match status" value="1"/>
</dbReference>
<evidence type="ECO:0000256" key="1">
    <source>
        <dbReference type="ARBA" id="ARBA00001947"/>
    </source>
</evidence>
<keyword evidence="7" id="KW-1185">Reference proteome</keyword>
<dbReference type="CDD" id="cd16275">
    <property type="entry name" value="BaeB-like_MBL-fold"/>
    <property type="match status" value="1"/>
</dbReference>
<evidence type="ECO:0000256" key="3">
    <source>
        <dbReference type="ARBA" id="ARBA00022801"/>
    </source>
</evidence>
<keyword evidence="2" id="KW-0479">Metal-binding</keyword>
<evidence type="ECO:0000259" key="5">
    <source>
        <dbReference type="SMART" id="SM00849"/>
    </source>
</evidence>
<dbReference type="InterPro" id="IPR051453">
    <property type="entry name" value="MBL_Glyoxalase_II"/>
</dbReference>
<reference evidence="6" key="1">
    <citation type="submission" date="2021-12" db="EMBL/GenBank/DDBJ databases">
        <title>Discovery of the Pendulisporaceae a myxobacterial family with distinct sporulation behavior and unique specialized metabolism.</title>
        <authorList>
            <person name="Garcia R."/>
            <person name="Popoff A."/>
            <person name="Bader C.D."/>
            <person name="Loehr J."/>
            <person name="Walesch S."/>
            <person name="Walt C."/>
            <person name="Boldt J."/>
            <person name="Bunk B."/>
            <person name="Haeckl F.J.F.P.J."/>
            <person name="Gunesch A.P."/>
            <person name="Birkelbach J."/>
            <person name="Nuebel U."/>
            <person name="Pietschmann T."/>
            <person name="Bach T."/>
            <person name="Mueller R."/>
        </authorList>
    </citation>
    <scope>NUCLEOTIDE SEQUENCE</scope>
    <source>
        <strain evidence="6">MSr11367</strain>
    </source>
</reference>
<dbReference type="Gene3D" id="3.60.15.10">
    <property type="entry name" value="Ribonuclease Z/Hydroxyacylglutathione hydrolase-like"/>
    <property type="match status" value="1"/>
</dbReference>
<dbReference type="Proteomes" id="UP001374803">
    <property type="component" value="Chromosome"/>
</dbReference>
<keyword evidence="4" id="KW-0862">Zinc</keyword>
<dbReference type="RefSeq" id="WP_394830447.1">
    <property type="nucleotide sequence ID" value="NZ_CP089929.1"/>
</dbReference>
<comment type="cofactor">
    <cofactor evidence="1">
        <name>Zn(2+)</name>
        <dbReference type="ChEBI" id="CHEBI:29105"/>
    </cofactor>
</comment>
<dbReference type="Pfam" id="PF00753">
    <property type="entry name" value="Lactamase_B"/>
    <property type="match status" value="1"/>
</dbReference>
<evidence type="ECO:0000313" key="6">
    <source>
        <dbReference type="EMBL" id="WXB00845.1"/>
    </source>
</evidence>
<feature type="domain" description="Metallo-beta-lactamase" evidence="5">
    <location>
        <begin position="26"/>
        <end position="202"/>
    </location>
</feature>
<dbReference type="InterPro" id="IPR001279">
    <property type="entry name" value="Metallo-B-lactamas"/>
</dbReference>
<sequence length="222" mass="24021">MSSFYLRQLLVGRDIGQGNIAGTQMRNFVYLIGDRDAGECLVVDPAWDVEGIAARATEDGMKITGALVTHYHPDHVGGSLFGHSIEGLSRLLEVAPCPVHVHKNEAEGVRKVTGLSATDLVSHEGNDRVKVGAVEVELLHTPGHTPGSQCFRVGDALVSGDTLFLQGCGRVDLPGGDPEEMRRTLQQRLARLPDEMVLYPGHAYGGEHAPLSEVRKINPVFR</sequence>
<dbReference type="SMART" id="SM00849">
    <property type="entry name" value="Lactamase_B"/>
    <property type="match status" value="1"/>
</dbReference>
<protein>
    <submittedName>
        <fullName evidence="6">MBL fold metallo-hydrolase</fullName>
    </submittedName>
</protein>
<organism evidence="6 7">
    <name type="scientific">Pendulispora rubella</name>
    <dbReference type="NCBI Taxonomy" id="2741070"/>
    <lineage>
        <taxon>Bacteria</taxon>
        <taxon>Pseudomonadati</taxon>
        <taxon>Myxococcota</taxon>
        <taxon>Myxococcia</taxon>
        <taxon>Myxococcales</taxon>
        <taxon>Sorangiineae</taxon>
        <taxon>Pendulisporaceae</taxon>
        <taxon>Pendulispora</taxon>
    </lineage>
</organism>
<name>A0ABZ2KQR4_9BACT</name>
<accession>A0ABZ2KQR4</accession>